<keyword evidence="1" id="KW-0732">Signal</keyword>
<dbReference type="SUPFAM" id="SSF56436">
    <property type="entry name" value="C-type lectin-like"/>
    <property type="match status" value="1"/>
</dbReference>
<reference evidence="3" key="1">
    <citation type="journal article" date="2007" name="Mol. Immunol.">
        <title>Cloning and characterization of a novel C-type lectin from Zhikong scallop Chlamys farreri.</title>
        <authorList>
            <person name="Wang H."/>
            <person name="Song L."/>
            <person name="Li C."/>
            <person name="Zhao J."/>
            <person name="Zhang H."/>
            <person name="Ni D."/>
            <person name="Xu W."/>
        </authorList>
    </citation>
    <scope>NUCLEOTIDE SEQUENCE</scope>
</reference>
<dbReference type="Pfam" id="PF00059">
    <property type="entry name" value="Lectin_C"/>
    <property type="match status" value="1"/>
</dbReference>
<feature type="chain" id="PRO_5004165632" evidence="1">
    <location>
        <begin position="37"/>
        <end position="243"/>
    </location>
</feature>
<dbReference type="PANTHER" id="PTHR22803">
    <property type="entry name" value="MANNOSE, PHOSPHOLIPASE, LECTIN RECEPTOR RELATED"/>
    <property type="match status" value="1"/>
</dbReference>
<keyword evidence="3" id="KW-0430">Lectin</keyword>
<evidence type="ECO:0000256" key="1">
    <source>
        <dbReference type="SAM" id="SignalP"/>
    </source>
</evidence>
<dbReference type="Gene3D" id="3.10.100.10">
    <property type="entry name" value="Mannose-Binding Protein A, subunit A"/>
    <property type="match status" value="1"/>
</dbReference>
<sequence length="243" mass="27813">GTRLVRCNLIVNRFETTKLFFKMWKLLLLCFSSAASQYISKHGTGDALTEQKMLENIRPILDKYISDSLERHKNSLLGLCAEMISDSEKQIERKLEQLLTATTTTPAPRVCDSDWFSSEEKCYYVSSRSEKTDWSTAVTRCQTKGANLVEIQTDEEAMIIMRNLPSRVSRADIIYTGRKRNDNRDWVFLTNEKLVDTSVRSWGSGEPDGGSQNCGCTRKSDDLEMLDCFCTGYNLFYICEIVR</sequence>
<dbReference type="InterPro" id="IPR001304">
    <property type="entry name" value="C-type_lectin-like"/>
</dbReference>
<dbReference type="SMART" id="SM00034">
    <property type="entry name" value="CLECT"/>
    <property type="match status" value="1"/>
</dbReference>
<feature type="domain" description="C-type lectin" evidence="2">
    <location>
        <begin position="118"/>
        <end position="240"/>
    </location>
</feature>
<dbReference type="InterPro" id="IPR016187">
    <property type="entry name" value="CTDL_fold"/>
</dbReference>
<feature type="signal peptide" evidence="1">
    <location>
        <begin position="1"/>
        <end position="36"/>
    </location>
</feature>
<dbReference type="GO" id="GO:0030246">
    <property type="term" value="F:carbohydrate binding"/>
    <property type="evidence" value="ECO:0007669"/>
    <property type="project" value="UniProtKB-KW"/>
</dbReference>
<dbReference type="CDD" id="cd00037">
    <property type="entry name" value="CLECT"/>
    <property type="match status" value="1"/>
</dbReference>
<protein>
    <submittedName>
        <fullName evidence="3">C-type lectin B</fullName>
    </submittedName>
</protein>
<proteinExistence type="evidence at transcript level"/>
<evidence type="ECO:0000259" key="2">
    <source>
        <dbReference type="PROSITE" id="PS50041"/>
    </source>
</evidence>
<name>Q079L6_AZUFA</name>
<dbReference type="InterPro" id="IPR016186">
    <property type="entry name" value="C-type_lectin-like/link_sf"/>
</dbReference>
<reference evidence="3" key="2">
    <citation type="journal article" date="2009" name="Dev. Comp. Immunol.">
        <title>Cflec-4, a multidomain C-type lectin involved in immune defense of Zhikong scallop Chlamys farreri.</title>
        <authorList>
            <person name="Zhang H."/>
            <person name="Wang H."/>
            <person name="Wang L."/>
            <person name="Song L."/>
            <person name="Song X."/>
            <person name="Zhao J."/>
            <person name="Li L."/>
            <person name="Qiu L."/>
        </authorList>
    </citation>
    <scope>NUCLEOTIDE SEQUENCE</scope>
</reference>
<dbReference type="InterPro" id="IPR050111">
    <property type="entry name" value="C-type_lectin/snaclec_domain"/>
</dbReference>
<accession>Q079L6</accession>
<feature type="non-terminal residue" evidence="3">
    <location>
        <position position="1"/>
    </location>
</feature>
<dbReference type="AlphaFoldDB" id="Q079L6"/>
<evidence type="ECO:0000313" key="3">
    <source>
        <dbReference type="EMBL" id="ABB71673.1"/>
    </source>
</evidence>
<dbReference type="PROSITE" id="PS50041">
    <property type="entry name" value="C_TYPE_LECTIN_2"/>
    <property type="match status" value="1"/>
</dbReference>
<organism evidence="3">
    <name type="scientific">Azumapecten farreri</name>
    <name type="common">Farrer's scallop</name>
    <name type="synonym">Chlamys farreri</name>
    <dbReference type="NCBI Taxonomy" id="106299"/>
    <lineage>
        <taxon>Eukaryota</taxon>
        <taxon>Metazoa</taxon>
        <taxon>Spiralia</taxon>
        <taxon>Lophotrochozoa</taxon>
        <taxon>Mollusca</taxon>
        <taxon>Bivalvia</taxon>
        <taxon>Autobranchia</taxon>
        <taxon>Pteriomorphia</taxon>
        <taxon>Pectinida</taxon>
        <taxon>Pectinoidea</taxon>
        <taxon>Pectinidae</taxon>
        <taxon>Azumapecten</taxon>
    </lineage>
</organism>
<dbReference type="EMBL" id="DQ209290">
    <property type="protein sequence ID" value="ABB71673.1"/>
    <property type="molecule type" value="mRNA"/>
</dbReference>